<dbReference type="EC" id="2.7.13.3" evidence="3"/>
<keyword evidence="5" id="KW-0597">Phosphoprotein</keyword>
<evidence type="ECO:0000256" key="7">
    <source>
        <dbReference type="ARBA" id="ARBA00022692"/>
    </source>
</evidence>
<keyword evidence="11 14" id="KW-1133">Transmembrane helix</keyword>
<evidence type="ECO:0000256" key="10">
    <source>
        <dbReference type="ARBA" id="ARBA00022840"/>
    </source>
</evidence>
<evidence type="ECO:0000313" key="18">
    <source>
        <dbReference type="Proteomes" id="UP001449657"/>
    </source>
</evidence>
<dbReference type="RefSeq" id="WP_341840625.1">
    <property type="nucleotide sequence ID" value="NZ_CP149792.1"/>
</dbReference>
<feature type="transmembrane region" description="Helical" evidence="14">
    <location>
        <begin position="245"/>
        <end position="266"/>
    </location>
</feature>
<evidence type="ECO:0000256" key="5">
    <source>
        <dbReference type="ARBA" id="ARBA00022553"/>
    </source>
</evidence>
<feature type="transmembrane region" description="Helical" evidence="14">
    <location>
        <begin position="371"/>
        <end position="395"/>
    </location>
</feature>
<dbReference type="InterPro" id="IPR036097">
    <property type="entry name" value="HisK_dim/P_sf"/>
</dbReference>
<feature type="transmembrane region" description="Helical" evidence="14">
    <location>
        <begin position="725"/>
        <end position="747"/>
    </location>
</feature>
<evidence type="ECO:0000256" key="6">
    <source>
        <dbReference type="ARBA" id="ARBA00022679"/>
    </source>
</evidence>
<gene>
    <name evidence="17" type="ORF">WJU22_23580</name>
</gene>
<evidence type="ECO:0000256" key="13">
    <source>
        <dbReference type="ARBA" id="ARBA00023136"/>
    </source>
</evidence>
<evidence type="ECO:0000256" key="9">
    <source>
        <dbReference type="ARBA" id="ARBA00022777"/>
    </source>
</evidence>
<evidence type="ECO:0000259" key="15">
    <source>
        <dbReference type="PROSITE" id="PS50109"/>
    </source>
</evidence>
<evidence type="ECO:0000256" key="1">
    <source>
        <dbReference type="ARBA" id="ARBA00000085"/>
    </source>
</evidence>
<comment type="subcellular location">
    <subcellularLocation>
        <location evidence="2">Cell membrane</location>
        <topology evidence="2">Multi-pass membrane protein</topology>
    </subcellularLocation>
</comment>
<feature type="transmembrane region" description="Helical" evidence="14">
    <location>
        <begin position="430"/>
        <end position="448"/>
    </location>
</feature>
<dbReference type="Gene3D" id="6.10.340.10">
    <property type="match status" value="1"/>
</dbReference>
<reference evidence="17 18" key="1">
    <citation type="submission" date="2024-03" db="EMBL/GenBank/DDBJ databases">
        <title>Chitinophaga caseinilytica sp. nov., a casein hydrolysing bacterium isolated from forest soil.</title>
        <authorList>
            <person name="Lee D.S."/>
            <person name="Han D.M."/>
            <person name="Baek J.H."/>
            <person name="Choi D.G."/>
            <person name="Jeon J.H."/>
            <person name="Jeon C.O."/>
        </authorList>
    </citation>
    <scope>NUCLEOTIDE SEQUENCE [LARGE SCALE GENOMIC DNA]</scope>
    <source>
        <strain evidence="17 18">KACC 19118</strain>
    </source>
</reference>
<proteinExistence type="predicted"/>
<dbReference type="GO" id="GO:0016301">
    <property type="term" value="F:kinase activity"/>
    <property type="evidence" value="ECO:0007669"/>
    <property type="project" value="UniProtKB-KW"/>
</dbReference>
<evidence type="ECO:0000256" key="14">
    <source>
        <dbReference type="SAM" id="Phobius"/>
    </source>
</evidence>
<dbReference type="PROSITE" id="PS50109">
    <property type="entry name" value="HIS_KIN"/>
    <property type="match status" value="1"/>
</dbReference>
<dbReference type="Pfam" id="PF02518">
    <property type="entry name" value="HATPase_c"/>
    <property type="match status" value="1"/>
</dbReference>
<dbReference type="InterPro" id="IPR004358">
    <property type="entry name" value="Sig_transdc_His_kin-like_C"/>
</dbReference>
<feature type="transmembrane region" description="Helical" evidence="14">
    <location>
        <begin position="460"/>
        <end position="478"/>
    </location>
</feature>
<dbReference type="InterPro" id="IPR003594">
    <property type="entry name" value="HATPase_dom"/>
</dbReference>
<organism evidence="17 18">
    <name type="scientific">Chitinophaga caseinilytica</name>
    <dbReference type="NCBI Taxonomy" id="2267521"/>
    <lineage>
        <taxon>Bacteria</taxon>
        <taxon>Pseudomonadati</taxon>
        <taxon>Bacteroidota</taxon>
        <taxon>Chitinophagia</taxon>
        <taxon>Chitinophagales</taxon>
        <taxon>Chitinophagaceae</taxon>
        <taxon>Chitinophaga</taxon>
    </lineage>
</organism>
<evidence type="ECO:0000259" key="16">
    <source>
        <dbReference type="PROSITE" id="PS50885"/>
    </source>
</evidence>
<feature type="transmembrane region" description="Helical" evidence="14">
    <location>
        <begin position="327"/>
        <end position="351"/>
    </location>
</feature>
<protein>
    <recommendedName>
        <fullName evidence="3">histidine kinase</fullName>
        <ecNumber evidence="3">2.7.13.3</ecNumber>
    </recommendedName>
</protein>
<sequence length="1256" mass="143464">MLDIKEIRLFFLRNGYLLIIAAWLFTFAFLFNNYWSYYSSPHGVQRSLESDIRSRQTDFRELTTDTAIVNSLFRGDYSRQTLEQTYGESYHLFAYDSADTRMHLVFWSTNTVEPPAPEATRPGASFRKMANGWYVVLNYRVAAGKWLVGLLPVKEEYAINNDYLGASFYGRPAIGPEYTIQPKPPGLPVADLDKNILFFLHYDPNKSEAAPSLASVLLLTLGVICVFIFINLFASLMARKLTPIYGFLFLFVVVLSFRVITYLYPFPIDLGTLNLFQPTIYAKDDVFKSLGDLSLNVLFTFWLILFFRQHVRTIHPPVLRKKWQGWVIIGAAGLGMFIAGQFLLDLIRSLVIDSKISYDVTNFFSLNEYSVIGSMSLGFIAISFLFFSQIVNYLLNQLTDFQYKTKYISLALVGLIWLAFRYNLPDFSASVVLMLWLLAYVAILDWLENRFSNASASLPFIMWMLMMTVTTSAVLVYYNNQKELGTRMRVAENLSKQRDPYMETLLNDAGDRLARDPDAQAFFRQPTREGRRKLDALLREKYFARYLNRFNVLFYTYDAEGEILYNNEGVPFNDLQNRIMGNTLSHVLGEDLYYDERSFRDYSYIGKKEYIGGEGPMGYLFFEVRSEPEIAQQDRLYPELLIDGNRLDGQENTDQYSWAVYDKMLLVTNHGSFPFKTRLGAAETPVTDVVYEDDGGYSLLYYKASKDKLVMVVKKTRIFLEFITLFAYMFCLFLLIIAIYSLVDLLVRARLQVASLRTMLNFSIRTKVQTTIIFAVAFSFLALGLATILFFINRYRAENAQKLSETVQSIGKDMEEVFYNHRQFDEMGMIYDSIFSSRLSVAVGDIAREHNVDINIYDTGGRLQLTTQPLMIEKGLLSPGINPMAYYELAQRSRIQFIQEEKIGRMRYISSYVPMRSQGEVFAYLNVPYFATENELRQQISTFLVALITINAFIFLMAGILVLLISNTITKSFSLITEKLRSVNLGQHNEAISWDNNDEIGLLVNEYNKMVQKLEVSAAMLAKSEREGAWREMARQVAHEIKNPLTPMKLSIQYLQRAIANDSPDVKALSRNVANTLVEQIEHLSNIASDFAAFAHITKVNNEVFSLSEVLQSLTSLYMSSPECHIYFGRQDKPYLIDADKTQINRVFTNLLQNAIQAIPEGQEGHVAISMKEEGPHWVVVEVIDNGAGITTEAQEKIFVPNFTTKSSGTGLGLAMSKNIVEQAGGEIWFKTSPGMGTTFFVRLPLVADQLNLPYA</sequence>
<dbReference type="Gene3D" id="1.10.287.130">
    <property type="match status" value="1"/>
</dbReference>
<keyword evidence="10" id="KW-0067">ATP-binding</keyword>
<dbReference type="InterPro" id="IPR003661">
    <property type="entry name" value="HisK_dim/P_dom"/>
</dbReference>
<evidence type="ECO:0000256" key="4">
    <source>
        <dbReference type="ARBA" id="ARBA00022475"/>
    </source>
</evidence>
<keyword evidence="13 14" id="KW-0472">Membrane</keyword>
<dbReference type="InterPro" id="IPR003660">
    <property type="entry name" value="HAMP_dom"/>
</dbReference>
<keyword evidence="8" id="KW-0547">Nucleotide-binding</keyword>
<feature type="transmembrane region" description="Helical" evidence="14">
    <location>
        <begin position="213"/>
        <end position="233"/>
    </location>
</feature>
<dbReference type="Gene3D" id="3.30.565.10">
    <property type="entry name" value="Histidine kinase-like ATPase, C-terminal domain"/>
    <property type="match status" value="1"/>
</dbReference>
<dbReference type="InterPro" id="IPR036890">
    <property type="entry name" value="HATPase_C_sf"/>
</dbReference>
<feature type="transmembrane region" description="Helical" evidence="14">
    <location>
        <begin position="15"/>
        <end position="35"/>
    </location>
</feature>
<feature type="domain" description="Histidine kinase" evidence="15">
    <location>
        <begin position="1036"/>
        <end position="1248"/>
    </location>
</feature>
<dbReference type="SUPFAM" id="SSF47384">
    <property type="entry name" value="Homodimeric domain of signal transducing histidine kinase"/>
    <property type="match status" value="1"/>
</dbReference>
<dbReference type="PANTHER" id="PTHR45528:SF1">
    <property type="entry name" value="SENSOR HISTIDINE KINASE CPXA"/>
    <property type="match status" value="1"/>
</dbReference>
<keyword evidence="6" id="KW-0808">Transferase</keyword>
<keyword evidence="12" id="KW-0902">Two-component regulatory system</keyword>
<name>A0ABZ2Z2A7_9BACT</name>
<dbReference type="PRINTS" id="PR00344">
    <property type="entry name" value="BCTRLSENSOR"/>
</dbReference>
<accession>A0ABZ2Z2A7</accession>
<dbReference type="PANTHER" id="PTHR45528">
    <property type="entry name" value="SENSOR HISTIDINE KINASE CPXA"/>
    <property type="match status" value="1"/>
</dbReference>
<dbReference type="EMBL" id="CP150096">
    <property type="protein sequence ID" value="WZN45884.1"/>
    <property type="molecule type" value="Genomic_DNA"/>
</dbReference>
<keyword evidence="7 14" id="KW-0812">Transmembrane</keyword>
<feature type="transmembrane region" description="Helical" evidence="14">
    <location>
        <begin position="286"/>
        <end position="307"/>
    </location>
</feature>
<feature type="domain" description="HAMP" evidence="16">
    <location>
        <begin position="967"/>
        <end position="1019"/>
    </location>
</feature>
<comment type="catalytic activity">
    <reaction evidence="1">
        <text>ATP + protein L-histidine = ADP + protein N-phospho-L-histidine.</text>
        <dbReference type="EC" id="2.7.13.3"/>
    </reaction>
</comment>
<evidence type="ECO:0000256" key="11">
    <source>
        <dbReference type="ARBA" id="ARBA00022989"/>
    </source>
</evidence>
<dbReference type="InterPro" id="IPR005467">
    <property type="entry name" value="His_kinase_dom"/>
</dbReference>
<dbReference type="Pfam" id="PF00512">
    <property type="entry name" value="HisKA"/>
    <property type="match status" value="1"/>
</dbReference>
<keyword evidence="9 17" id="KW-0418">Kinase</keyword>
<keyword evidence="18" id="KW-1185">Reference proteome</keyword>
<dbReference type="SMART" id="SM00388">
    <property type="entry name" value="HisKA"/>
    <property type="match status" value="1"/>
</dbReference>
<dbReference type="InterPro" id="IPR050398">
    <property type="entry name" value="HssS/ArlS-like"/>
</dbReference>
<feature type="transmembrane region" description="Helical" evidence="14">
    <location>
        <begin position="768"/>
        <end position="792"/>
    </location>
</feature>
<evidence type="ECO:0000313" key="17">
    <source>
        <dbReference type="EMBL" id="WZN45884.1"/>
    </source>
</evidence>
<dbReference type="SMART" id="SM00387">
    <property type="entry name" value="HATPase_c"/>
    <property type="match status" value="1"/>
</dbReference>
<evidence type="ECO:0000256" key="12">
    <source>
        <dbReference type="ARBA" id="ARBA00023012"/>
    </source>
</evidence>
<evidence type="ECO:0000256" key="8">
    <source>
        <dbReference type="ARBA" id="ARBA00022741"/>
    </source>
</evidence>
<dbReference type="SUPFAM" id="SSF55874">
    <property type="entry name" value="ATPase domain of HSP90 chaperone/DNA topoisomerase II/histidine kinase"/>
    <property type="match status" value="1"/>
</dbReference>
<evidence type="ECO:0000256" key="2">
    <source>
        <dbReference type="ARBA" id="ARBA00004651"/>
    </source>
</evidence>
<dbReference type="PROSITE" id="PS50885">
    <property type="entry name" value="HAMP"/>
    <property type="match status" value="1"/>
</dbReference>
<dbReference type="Proteomes" id="UP001449657">
    <property type="component" value="Chromosome"/>
</dbReference>
<feature type="transmembrane region" description="Helical" evidence="14">
    <location>
        <begin position="943"/>
        <end position="965"/>
    </location>
</feature>
<dbReference type="CDD" id="cd00082">
    <property type="entry name" value="HisKA"/>
    <property type="match status" value="1"/>
</dbReference>
<keyword evidence="4" id="KW-1003">Cell membrane</keyword>
<evidence type="ECO:0000256" key="3">
    <source>
        <dbReference type="ARBA" id="ARBA00012438"/>
    </source>
</evidence>